<name>A0A3Q9FWA1_STRLT</name>
<reference evidence="1 2" key="1">
    <citation type="submission" date="2018-12" db="EMBL/GenBank/DDBJ databases">
        <title>The whole draft genome of Streptomyce luteoverticillatus CGMCC 15060.</title>
        <authorList>
            <person name="Feng Z."/>
            <person name="Chen G."/>
            <person name="Zhang J."/>
            <person name="Zhu H."/>
            <person name="Yu X."/>
            <person name="Zhang W."/>
            <person name="Zhang X."/>
        </authorList>
    </citation>
    <scope>NUCLEOTIDE SEQUENCE [LARGE SCALE GENOMIC DNA]</scope>
    <source>
        <strain evidence="1 2">CGMCC 15060</strain>
    </source>
</reference>
<sequence>MVTYRIGAYVVDTRDDRIAQVVGEGETLVAVRQPGGGSVWEVPPSALRLATREDRNAAGLRPYLSGCAECVELEDAQMRAVGEDRARAAATARTHWIVTHGVVTEGRR</sequence>
<keyword evidence="2" id="KW-1185">Reference proteome</keyword>
<dbReference type="AlphaFoldDB" id="A0A3Q9FWA1"/>
<gene>
    <name evidence="1" type="ORF">EKH77_21870</name>
</gene>
<evidence type="ECO:0000313" key="2">
    <source>
        <dbReference type="Proteomes" id="UP000267900"/>
    </source>
</evidence>
<organism evidence="1 2">
    <name type="scientific">Streptomyces luteoverticillatus</name>
    <name type="common">Streptoverticillium luteoverticillatus</name>
    <dbReference type="NCBI Taxonomy" id="66425"/>
    <lineage>
        <taxon>Bacteria</taxon>
        <taxon>Bacillati</taxon>
        <taxon>Actinomycetota</taxon>
        <taxon>Actinomycetes</taxon>
        <taxon>Kitasatosporales</taxon>
        <taxon>Streptomycetaceae</taxon>
        <taxon>Streptomyces</taxon>
    </lineage>
</organism>
<dbReference type="RefSeq" id="WP_126916024.1">
    <property type="nucleotide sequence ID" value="NZ_CP034587.1"/>
</dbReference>
<dbReference type="OrthoDB" id="4227988at2"/>
<dbReference type="EMBL" id="CP034587">
    <property type="protein sequence ID" value="AZQ73511.1"/>
    <property type="molecule type" value="Genomic_DNA"/>
</dbReference>
<protein>
    <submittedName>
        <fullName evidence="1">Uncharacterized protein</fullName>
    </submittedName>
</protein>
<dbReference type="Proteomes" id="UP000267900">
    <property type="component" value="Chromosome"/>
</dbReference>
<proteinExistence type="predicted"/>
<accession>A0A3Q9FWA1</accession>
<evidence type="ECO:0000313" key="1">
    <source>
        <dbReference type="EMBL" id="AZQ73511.1"/>
    </source>
</evidence>